<evidence type="ECO:0000313" key="2">
    <source>
        <dbReference type="EMBL" id="OXZ26557.1"/>
    </source>
</evidence>
<dbReference type="Gene3D" id="3.40.50.2020">
    <property type="match status" value="1"/>
</dbReference>
<dbReference type="PANTHER" id="PTHR47505">
    <property type="entry name" value="DNA UTILIZATION PROTEIN YHGH"/>
    <property type="match status" value="1"/>
</dbReference>
<comment type="caution">
    <text evidence="2">The sequence shown here is derived from an EMBL/GenBank/DDBJ whole genome shotgun (WGS) entry which is preliminary data.</text>
</comment>
<dbReference type="CDD" id="cd06223">
    <property type="entry name" value="PRTases_typeI"/>
    <property type="match status" value="1"/>
</dbReference>
<sequence length="208" mass="24427">MRDFSFLFQKRCIICHEKKQYKYLLCEDCFDKLVFVDGYRDIDGTDCYFPLLHQGLTKKLIYDYKLSRKQVVKYFLADAVADKIKQKNLQDYTLLIVPSTKSTINKRGFDHVHEIAKEVAKNLDMEYLPDAIVKVKETKIQHNLSQLQRIENLRGAFEVNADLSDRKVLVLDDIVTTKNTLREIKKTLNENYVDLKFVAVSSRSNEKY</sequence>
<dbReference type="InterPro" id="IPR051910">
    <property type="entry name" value="ComF/GntX_DNA_util-trans"/>
</dbReference>
<evidence type="ECO:0000256" key="1">
    <source>
        <dbReference type="ARBA" id="ARBA00008007"/>
    </source>
</evidence>
<dbReference type="Proteomes" id="UP000215413">
    <property type="component" value="Unassembled WGS sequence"/>
</dbReference>
<dbReference type="RefSeq" id="WP_094206358.1">
    <property type="nucleotide sequence ID" value="NZ_NDYC01000043.1"/>
</dbReference>
<comment type="similarity">
    <text evidence="1">Belongs to the ComF/GntX family.</text>
</comment>
<dbReference type="EMBL" id="NDYC01000043">
    <property type="protein sequence ID" value="OXZ26557.1"/>
    <property type="molecule type" value="Genomic_DNA"/>
</dbReference>
<dbReference type="InterPro" id="IPR029057">
    <property type="entry name" value="PRTase-like"/>
</dbReference>
<keyword evidence="2" id="KW-0808">Transferase</keyword>
<protein>
    <submittedName>
        <fullName evidence="2">Amidophosphoribosyltransferase</fullName>
    </submittedName>
</protein>
<organism evidence="2 3">
    <name type="scientific">Finegoldia magna</name>
    <name type="common">Peptostreptococcus magnus</name>
    <dbReference type="NCBI Taxonomy" id="1260"/>
    <lineage>
        <taxon>Bacteria</taxon>
        <taxon>Bacillati</taxon>
        <taxon>Bacillota</taxon>
        <taxon>Tissierellia</taxon>
        <taxon>Tissierellales</taxon>
        <taxon>Peptoniphilaceae</taxon>
        <taxon>Finegoldia</taxon>
    </lineage>
</organism>
<reference evidence="3" key="1">
    <citation type="submission" date="2017-04" db="EMBL/GenBank/DDBJ databases">
        <title>Finegoldia magna isolated from orthopedic joint implant-associated infections.</title>
        <authorList>
            <person name="Bjorklund S."/>
            <person name="Bruggemann H."/>
            <person name="Jensen A."/>
            <person name="Hellmark B."/>
            <person name="Soderquist B."/>
        </authorList>
    </citation>
    <scope>NUCLEOTIDE SEQUENCE [LARGE SCALE GENOMIC DNA]</scope>
    <source>
        <strain evidence="3">CCUG 54800</strain>
    </source>
</reference>
<name>A0A233V2C4_FINMA</name>
<dbReference type="PANTHER" id="PTHR47505:SF1">
    <property type="entry name" value="DNA UTILIZATION PROTEIN YHGH"/>
    <property type="match status" value="1"/>
</dbReference>
<evidence type="ECO:0000313" key="3">
    <source>
        <dbReference type="Proteomes" id="UP000215413"/>
    </source>
</evidence>
<accession>A0A233V2C4</accession>
<keyword evidence="2" id="KW-0328">Glycosyltransferase</keyword>
<proteinExistence type="inferred from homology"/>
<dbReference type="InterPro" id="IPR000836">
    <property type="entry name" value="PRTase_dom"/>
</dbReference>
<gene>
    <name evidence="2" type="ORF">B9N49_08620</name>
</gene>
<dbReference type="SUPFAM" id="SSF53271">
    <property type="entry name" value="PRTase-like"/>
    <property type="match status" value="1"/>
</dbReference>
<dbReference type="GO" id="GO:0016757">
    <property type="term" value="F:glycosyltransferase activity"/>
    <property type="evidence" value="ECO:0007669"/>
    <property type="project" value="UniProtKB-KW"/>
</dbReference>
<dbReference type="AlphaFoldDB" id="A0A233V2C4"/>